<dbReference type="AlphaFoldDB" id="A0A2K5ATZ6"/>
<name>A0A2K5ATZ6_CAEEL</name>
<feature type="compositionally biased region" description="Polar residues" evidence="1">
    <location>
        <begin position="1"/>
        <end position="12"/>
    </location>
</feature>
<evidence type="ECO:0000313" key="4">
    <source>
        <dbReference type="WormBase" id="C34D10.5"/>
    </source>
</evidence>
<organism evidence="2 3">
    <name type="scientific">Caenorhabditis elegans</name>
    <dbReference type="NCBI Taxonomy" id="6239"/>
    <lineage>
        <taxon>Eukaryota</taxon>
        <taxon>Metazoa</taxon>
        <taxon>Ecdysozoa</taxon>
        <taxon>Nematoda</taxon>
        <taxon>Chromadorea</taxon>
        <taxon>Rhabditida</taxon>
        <taxon>Rhabditina</taxon>
        <taxon>Rhabditomorpha</taxon>
        <taxon>Rhabditoidea</taxon>
        <taxon>Rhabditidae</taxon>
        <taxon>Peloderinae</taxon>
        <taxon>Caenorhabditis</taxon>
    </lineage>
</organism>
<dbReference type="RefSeq" id="NP_001348798.2">
    <property type="nucleotide sequence ID" value="NM_001361817.1"/>
</dbReference>
<dbReference type="InParanoid" id="A0A2K5ATZ6"/>
<gene>
    <name evidence="2 4" type="ORF">C34D10.5</name>
    <name evidence="2" type="ORF">CELE_C34D10.5</name>
</gene>
<accession>A0A2K5ATZ6</accession>
<keyword evidence="3" id="KW-1185">Reference proteome</keyword>
<reference evidence="2 3" key="1">
    <citation type="journal article" date="1998" name="Science">
        <title>Genome sequence of the nematode C. elegans: a platform for investigating biology.</title>
        <authorList>
            <consortium name="The C. elegans sequencing consortium"/>
            <person name="Sulson J.E."/>
            <person name="Waterston R."/>
        </authorList>
    </citation>
    <scope>NUCLEOTIDE SEQUENCE [LARGE SCALE GENOMIC DNA]</scope>
    <source>
        <strain evidence="2 3">Bristol N2</strain>
    </source>
</reference>
<evidence type="ECO:0000256" key="1">
    <source>
        <dbReference type="SAM" id="MobiDB-lite"/>
    </source>
</evidence>
<dbReference type="EMBL" id="BX284606">
    <property type="protein sequence ID" value="SPC48659.2"/>
    <property type="molecule type" value="Genomic_DNA"/>
</dbReference>
<dbReference type="OrthoDB" id="20534at2759"/>
<evidence type="ECO:0000313" key="2">
    <source>
        <dbReference type="EMBL" id="SPC48659.2"/>
    </source>
</evidence>
<evidence type="ECO:0000313" key="3">
    <source>
        <dbReference type="Proteomes" id="UP000001940"/>
    </source>
</evidence>
<dbReference type="GeneID" id="36804986"/>
<dbReference type="WormBase" id="C34D10.5">
    <property type="protein sequence ID" value="CE52629"/>
    <property type="gene ID" value="WBGene00303044"/>
</dbReference>
<feature type="region of interest" description="Disordered" evidence="1">
    <location>
        <begin position="1"/>
        <end position="23"/>
    </location>
</feature>
<dbReference type="AGR" id="WB:WBGene00303044"/>
<sequence length="23" mass="2598">MPGTPIKTTTNKIVERERGRCPI</sequence>
<proteinExistence type="predicted"/>
<dbReference type="Proteomes" id="UP000001940">
    <property type="component" value="Chromosome X"/>
</dbReference>
<dbReference type="KEGG" id="cel:CELE_C34D10.5"/>
<protein>
    <submittedName>
        <fullName evidence="2">Truncated env protein</fullName>
    </submittedName>
</protein>
<dbReference type="CTD" id="36804986"/>
<feature type="compositionally biased region" description="Basic and acidic residues" evidence="1">
    <location>
        <begin position="13"/>
        <end position="23"/>
    </location>
</feature>